<keyword evidence="2" id="KW-0812">Transmembrane</keyword>
<comment type="caution">
    <text evidence="5">The sequence shown here is derived from an EMBL/GenBank/DDBJ whole genome shotgun (WGS) entry which is preliminary data.</text>
</comment>
<evidence type="ECO:0000256" key="3">
    <source>
        <dbReference type="ARBA" id="ARBA00022989"/>
    </source>
</evidence>
<dbReference type="Gene3D" id="1.20.1250.20">
    <property type="entry name" value="MFS general substrate transporter like domains"/>
    <property type="match status" value="1"/>
</dbReference>
<dbReference type="GO" id="GO:0016020">
    <property type="term" value="C:membrane"/>
    <property type="evidence" value="ECO:0007669"/>
    <property type="project" value="UniProtKB-SubCell"/>
</dbReference>
<keyword evidence="4" id="KW-0472">Membrane</keyword>
<keyword evidence="5" id="KW-0813">Transport</keyword>
<evidence type="ECO:0000313" key="6">
    <source>
        <dbReference type="Proteomes" id="UP001370490"/>
    </source>
</evidence>
<keyword evidence="6" id="KW-1185">Reference proteome</keyword>
<gene>
    <name evidence="5" type="ORF">RJ641_015450</name>
</gene>
<dbReference type="Pfam" id="PF00083">
    <property type="entry name" value="Sugar_tr"/>
    <property type="match status" value="1"/>
</dbReference>
<dbReference type="EMBL" id="JBAMMX010000021">
    <property type="protein sequence ID" value="KAK6919546.1"/>
    <property type="molecule type" value="Genomic_DNA"/>
</dbReference>
<organism evidence="5 6">
    <name type="scientific">Dillenia turbinata</name>
    <dbReference type="NCBI Taxonomy" id="194707"/>
    <lineage>
        <taxon>Eukaryota</taxon>
        <taxon>Viridiplantae</taxon>
        <taxon>Streptophyta</taxon>
        <taxon>Embryophyta</taxon>
        <taxon>Tracheophyta</taxon>
        <taxon>Spermatophyta</taxon>
        <taxon>Magnoliopsida</taxon>
        <taxon>eudicotyledons</taxon>
        <taxon>Gunneridae</taxon>
        <taxon>Pentapetalae</taxon>
        <taxon>Dilleniales</taxon>
        <taxon>Dilleniaceae</taxon>
        <taxon>Dillenia</taxon>
    </lineage>
</organism>
<comment type="subcellular location">
    <subcellularLocation>
        <location evidence="1">Membrane</location>
    </subcellularLocation>
</comment>
<keyword evidence="5" id="KW-0762">Sugar transport</keyword>
<dbReference type="InterPro" id="IPR036259">
    <property type="entry name" value="MFS_trans_sf"/>
</dbReference>
<protein>
    <submittedName>
        <fullName evidence="5">Major facilitator, sugar transporter-like</fullName>
    </submittedName>
</protein>
<evidence type="ECO:0000256" key="1">
    <source>
        <dbReference type="ARBA" id="ARBA00004370"/>
    </source>
</evidence>
<accession>A0AAN8Z049</accession>
<evidence type="ECO:0000313" key="5">
    <source>
        <dbReference type="EMBL" id="KAK6919546.1"/>
    </source>
</evidence>
<dbReference type="GO" id="GO:0022857">
    <property type="term" value="F:transmembrane transporter activity"/>
    <property type="evidence" value="ECO:0007669"/>
    <property type="project" value="InterPro"/>
</dbReference>
<sequence length="105" mass="11313">MGDTDKSDVKVLWHELLKPSRALRRMLITGIRIQCSQQIIGIDATTYYSTEIFEVAGLKDDANLLAATVRVRVTTNAFILAQAAAIGAGVIGCNGRIAMSFLSVS</sequence>
<dbReference type="InterPro" id="IPR005828">
    <property type="entry name" value="MFS_sugar_transport-like"/>
</dbReference>
<reference evidence="5 6" key="1">
    <citation type="submission" date="2023-12" db="EMBL/GenBank/DDBJ databases">
        <title>A high-quality genome assembly for Dillenia turbinata (Dilleniales).</title>
        <authorList>
            <person name="Chanderbali A."/>
        </authorList>
    </citation>
    <scope>NUCLEOTIDE SEQUENCE [LARGE SCALE GENOMIC DNA]</scope>
    <source>
        <strain evidence="5">LSX21</strain>
        <tissue evidence="5">Leaf</tissue>
    </source>
</reference>
<dbReference type="AlphaFoldDB" id="A0AAN8Z049"/>
<proteinExistence type="predicted"/>
<evidence type="ECO:0000256" key="2">
    <source>
        <dbReference type="ARBA" id="ARBA00022692"/>
    </source>
</evidence>
<keyword evidence="3" id="KW-1133">Transmembrane helix</keyword>
<name>A0AAN8Z049_9MAGN</name>
<dbReference type="Proteomes" id="UP001370490">
    <property type="component" value="Unassembled WGS sequence"/>
</dbReference>
<evidence type="ECO:0000256" key="4">
    <source>
        <dbReference type="ARBA" id="ARBA00023136"/>
    </source>
</evidence>